<evidence type="ECO:0000256" key="10">
    <source>
        <dbReference type="ARBA" id="ARBA00033381"/>
    </source>
</evidence>
<proteinExistence type="inferred from homology"/>
<keyword evidence="6 13" id="KW-0808">Transferase</keyword>
<reference evidence="13" key="1">
    <citation type="submission" date="2018-06" db="EMBL/GenBank/DDBJ databases">
        <authorList>
            <person name="Zhirakovskaya E."/>
        </authorList>
    </citation>
    <scope>NUCLEOTIDE SEQUENCE</scope>
</reference>
<dbReference type="EC" id="2.3.1.47" evidence="5"/>
<dbReference type="UniPathway" id="UPA00078"/>
<evidence type="ECO:0000256" key="7">
    <source>
        <dbReference type="ARBA" id="ARBA00022756"/>
    </source>
</evidence>
<comment type="pathway">
    <text evidence="2">Cofactor biosynthesis; biotin biosynthesis.</text>
</comment>
<dbReference type="Gene3D" id="3.90.1150.10">
    <property type="entry name" value="Aspartate Aminotransferase, domain 1"/>
    <property type="match status" value="1"/>
</dbReference>
<dbReference type="PANTHER" id="PTHR13693:SF100">
    <property type="entry name" value="8-AMINO-7-OXONONANOATE SYNTHASE"/>
    <property type="match status" value="1"/>
</dbReference>
<evidence type="ECO:0000256" key="1">
    <source>
        <dbReference type="ARBA" id="ARBA00001933"/>
    </source>
</evidence>
<dbReference type="InterPro" id="IPR015424">
    <property type="entry name" value="PyrdxlP-dep_Trfase"/>
</dbReference>
<dbReference type="HAMAP" id="MF_01693">
    <property type="entry name" value="BioF_aminotrans_2"/>
    <property type="match status" value="1"/>
</dbReference>
<dbReference type="InterPro" id="IPR050087">
    <property type="entry name" value="AON_synthase_class-II"/>
</dbReference>
<evidence type="ECO:0000256" key="5">
    <source>
        <dbReference type="ARBA" id="ARBA00013187"/>
    </source>
</evidence>
<dbReference type="InterPro" id="IPR004839">
    <property type="entry name" value="Aminotransferase_I/II_large"/>
</dbReference>
<keyword evidence="13" id="KW-0012">Acyltransferase</keyword>
<organism evidence="13">
    <name type="scientific">hydrothermal vent metagenome</name>
    <dbReference type="NCBI Taxonomy" id="652676"/>
    <lineage>
        <taxon>unclassified sequences</taxon>
        <taxon>metagenomes</taxon>
        <taxon>ecological metagenomes</taxon>
    </lineage>
</organism>
<dbReference type="PANTHER" id="PTHR13693">
    <property type="entry name" value="CLASS II AMINOTRANSFERASE/8-AMINO-7-OXONONANOATE SYNTHASE"/>
    <property type="match status" value="1"/>
</dbReference>
<gene>
    <name evidence="13" type="ORF">MNBD_GAMMA12-831</name>
</gene>
<keyword evidence="8" id="KW-0663">Pyridoxal phosphate</keyword>
<evidence type="ECO:0000256" key="9">
    <source>
        <dbReference type="ARBA" id="ARBA00032610"/>
    </source>
</evidence>
<evidence type="ECO:0000256" key="3">
    <source>
        <dbReference type="ARBA" id="ARBA00010008"/>
    </source>
</evidence>
<dbReference type="SUPFAM" id="SSF53383">
    <property type="entry name" value="PLP-dependent transferases"/>
    <property type="match status" value="1"/>
</dbReference>
<dbReference type="PROSITE" id="PS00599">
    <property type="entry name" value="AA_TRANSFER_CLASS_2"/>
    <property type="match status" value="1"/>
</dbReference>
<evidence type="ECO:0000256" key="2">
    <source>
        <dbReference type="ARBA" id="ARBA00004746"/>
    </source>
</evidence>
<dbReference type="InterPro" id="IPR015421">
    <property type="entry name" value="PyrdxlP-dep_Trfase_major"/>
</dbReference>
<dbReference type="GO" id="GO:0008710">
    <property type="term" value="F:8-amino-7-oxononanoate synthase activity"/>
    <property type="evidence" value="ECO:0007669"/>
    <property type="project" value="UniProtKB-EC"/>
</dbReference>
<dbReference type="GO" id="GO:0030170">
    <property type="term" value="F:pyridoxal phosphate binding"/>
    <property type="evidence" value="ECO:0007669"/>
    <property type="project" value="InterPro"/>
</dbReference>
<evidence type="ECO:0000313" key="13">
    <source>
        <dbReference type="EMBL" id="VAW80635.1"/>
    </source>
</evidence>
<protein>
    <recommendedName>
        <fullName evidence="5">8-amino-7-oxononanoate synthase</fullName>
        <ecNumber evidence="5">2.3.1.47</ecNumber>
    </recommendedName>
    <alternativeName>
        <fullName evidence="9">7-keto-8-amino-pelargonic acid synthase</fullName>
    </alternativeName>
    <alternativeName>
        <fullName evidence="10">8-amino-7-ketopelargonate synthase</fullName>
    </alternativeName>
</protein>
<comment type="subunit">
    <text evidence="4">Homodimer.</text>
</comment>
<evidence type="ECO:0000256" key="4">
    <source>
        <dbReference type="ARBA" id="ARBA00011738"/>
    </source>
</evidence>
<keyword evidence="7" id="KW-0093">Biotin biosynthesis</keyword>
<dbReference type="AlphaFoldDB" id="A0A3B0YIA8"/>
<sequence length="412" mass="44228">MRDLASLLKTKRENSVYRQRLLSESPVGAEVSINGESLLNFCSNDYLGLANDPRLLQACTAGIAQYGVGSGASQLITGYQTAHHELELALADFLERPRVLLFSTGYMANVGVISTLLQKGDHVIEDRLNHASLIDGARMSDARLYRFPHQSMTALDNTLSKISANQTQALTMDQGSTSSVVQKLVVSDAVFSMDGDLADINALVQCAQANNADLMIDDAHGLGVLGDQGRGSLALAGLRGAEATKSVPILVGTFGKAFGTFGAFVAGGDDLIETLIQEARSFIYTTAPPAAIAVATLVSLKIIQEEEWRREALAARIIQLQSGLQQLGLTPDKSPSAIQPIITGSSDSAIKLSHELRQLGFLISAIRPPTVPNNTARLRITLSALHTEQHIDRLLLALDKLKVEKWVNHVNG</sequence>
<dbReference type="InterPro" id="IPR022834">
    <property type="entry name" value="AONS_Proteobacteria"/>
</dbReference>
<dbReference type="EMBL" id="UOFL01000202">
    <property type="protein sequence ID" value="VAW80635.1"/>
    <property type="molecule type" value="Genomic_DNA"/>
</dbReference>
<name>A0A3B0YIA8_9ZZZZ</name>
<dbReference type="CDD" id="cd06454">
    <property type="entry name" value="KBL_like"/>
    <property type="match status" value="1"/>
</dbReference>
<dbReference type="InterPro" id="IPR001917">
    <property type="entry name" value="Aminotrans_II_pyridoxalP_BS"/>
</dbReference>
<comment type="cofactor">
    <cofactor evidence="1">
        <name>pyridoxal 5'-phosphate</name>
        <dbReference type="ChEBI" id="CHEBI:597326"/>
    </cofactor>
</comment>
<comment type="catalytic activity">
    <reaction evidence="11">
        <text>6-carboxyhexanoyl-[ACP] + L-alanine + H(+) = (8S)-8-amino-7-oxononanoate + holo-[ACP] + CO2</text>
        <dbReference type="Rhea" id="RHEA:42288"/>
        <dbReference type="Rhea" id="RHEA-COMP:9685"/>
        <dbReference type="Rhea" id="RHEA-COMP:9955"/>
        <dbReference type="ChEBI" id="CHEBI:15378"/>
        <dbReference type="ChEBI" id="CHEBI:16526"/>
        <dbReference type="ChEBI" id="CHEBI:57972"/>
        <dbReference type="ChEBI" id="CHEBI:64479"/>
        <dbReference type="ChEBI" id="CHEBI:78846"/>
        <dbReference type="ChEBI" id="CHEBI:149468"/>
        <dbReference type="EC" id="2.3.1.47"/>
    </reaction>
</comment>
<accession>A0A3B0YIA8</accession>
<comment type="similarity">
    <text evidence="3">Belongs to the class-II pyridoxal-phosphate-dependent aminotransferase family. BioF subfamily.</text>
</comment>
<evidence type="ECO:0000256" key="6">
    <source>
        <dbReference type="ARBA" id="ARBA00022679"/>
    </source>
</evidence>
<dbReference type="NCBIfam" id="TIGR00858">
    <property type="entry name" value="bioF"/>
    <property type="match status" value="1"/>
</dbReference>
<evidence type="ECO:0000256" key="11">
    <source>
        <dbReference type="ARBA" id="ARBA00047715"/>
    </source>
</evidence>
<dbReference type="Pfam" id="PF00155">
    <property type="entry name" value="Aminotran_1_2"/>
    <property type="match status" value="1"/>
</dbReference>
<dbReference type="GO" id="GO:0009102">
    <property type="term" value="P:biotin biosynthetic process"/>
    <property type="evidence" value="ECO:0007669"/>
    <property type="project" value="UniProtKB-UniPathway"/>
</dbReference>
<dbReference type="InterPro" id="IPR004723">
    <property type="entry name" value="AONS_Archaea/Proteobacteria"/>
</dbReference>
<evidence type="ECO:0000259" key="12">
    <source>
        <dbReference type="Pfam" id="PF00155"/>
    </source>
</evidence>
<dbReference type="InterPro" id="IPR015422">
    <property type="entry name" value="PyrdxlP-dep_Trfase_small"/>
</dbReference>
<feature type="domain" description="Aminotransferase class I/classII large" evidence="12">
    <location>
        <begin position="38"/>
        <end position="397"/>
    </location>
</feature>
<dbReference type="Gene3D" id="3.40.640.10">
    <property type="entry name" value="Type I PLP-dependent aspartate aminotransferase-like (Major domain)"/>
    <property type="match status" value="1"/>
</dbReference>
<evidence type="ECO:0000256" key="8">
    <source>
        <dbReference type="ARBA" id="ARBA00022898"/>
    </source>
</evidence>